<dbReference type="PANTHER" id="PTHR22811">
    <property type="entry name" value="TRANSMEMBRANE EMP24 DOMAIN-CONTAINING PROTEIN"/>
    <property type="match status" value="1"/>
</dbReference>
<evidence type="ECO:0000256" key="10">
    <source>
        <dbReference type="SAM" id="Phobius"/>
    </source>
</evidence>
<evidence type="ECO:0000256" key="2">
    <source>
        <dbReference type="ARBA" id="ARBA00007104"/>
    </source>
</evidence>
<feature type="domain" description="GOLD" evidence="11">
    <location>
        <begin position="40"/>
        <end position="122"/>
    </location>
</feature>
<sequence>MSRVINLNHNMYLVYLLWYFNLMLSVSAVELTFELPDNAKQCFYEEVTEGTLSTVEFQVVTGGQYDVDMSLESPKKEILYKGIKKQFDSFTWTAAQTGVYTVCFSNEFSTFSHKLVYMDFQVGDEKPLPGIEEHLSAMTKMESSCSHVHENLNTVIDYQTHHRLREAQGRKFAEDLNTRVMFWSIGETLAILCIAVGQIIILKNFFTEKKT</sequence>
<dbReference type="GeneID" id="106472541"/>
<dbReference type="Proteomes" id="UP000694941">
    <property type="component" value="Unplaced"/>
</dbReference>
<evidence type="ECO:0000256" key="1">
    <source>
        <dbReference type="ARBA" id="ARBA00004479"/>
    </source>
</evidence>
<dbReference type="SUPFAM" id="SSF101576">
    <property type="entry name" value="Supernatant protein factor (SPF), C-terminal domain"/>
    <property type="match status" value="1"/>
</dbReference>
<evidence type="ECO:0000256" key="3">
    <source>
        <dbReference type="ARBA" id="ARBA00022473"/>
    </source>
</evidence>
<comment type="similarity">
    <text evidence="2 9">Belongs to the EMP24/GP25L family.</text>
</comment>
<comment type="subcellular location">
    <subcellularLocation>
        <location evidence="8">Endomembrane system</location>
        <topology evidence="8">Single-pass membrane protein</topology>
    </subcellularLocation>
    <subcellularLocation>
        <location evidence="1 9">Membrane</location>
        <topology evidence="1 9">Single-pass type I membrane protein</topology>
    </subcellularLocation>
</comment>
<dbReference type="InterPro" id="IPR015720">
    <property type="entry name" value="Emp24-like"/>
</dbReference>
<reference evidence="13" key="1">
    <citation type="submission" date="2025-08" db="UniProtKB">
        <authorList>
            <consortium name="RefSeq"/>
        </authorList>
    </citation>
    <scope>IDENTIFICATION</scope>
    <source>
        <tissue evidence="13">Muscle</tissue>
    </source>
</reference>
<protein>
    <submittedName>
        <fullName evidence="13">Transmembrane emp24 domain-containing protein 7-like</fullName>
    </submittedName>
</protein>
<accession>A0ABM1BU20</accession>
<evidence type="ECO:0000313" key="13">
    <source>
        <dbReference type="RefSeq" id="XP_013788650.1"/>
    </source>
</evidence>
<keyword evidence="6 10" id="KW-1133">Transmembrane helix</keyword>
<dbReference type="InterPro" id="IPR009038">
    <property type="entry name" value="GOLD_dom"/>
</dbReference>
<evidence type="ECO:0000256" key="5">
    <source>
        <dbReference type="ARBA" id="ARBA00022729"/>
    </source>
</evidence>
<organism evidence="12 13">
    <name type="scientific">Limulus polyphemus</name>
    <name type="common">Atlantic horseshoe crab</name>
    <dbReference type="NCBI Taxonomy" id="6850"/>
    <lineage>
        <taxon>Eukaryota</taxon>
        <taxon>Metazoa</taxon>
        <taxon>Ecdysozoa</taxon>
        <taxon>Arthropoda</taxon>
        <taxon>Chelicerata</taxon>
        <taxon>Merostomata</taxon>
        <taxon>Xiphosura</taxon>
        <taxon>Limulidae</taxon>
        <taxon>Limulus</taxon>
    </lineage>
</organism>
<feature type="transmembrane region" description="Helical" evidence="10">
    <location>
        <begin position="180"/>
        <end position="202"/>
    </location>
</feature>
<evidence type="ECO:0000256" key="6">
    <source>
        <dbReference type="ARBA" id="ARBA00022989"/>
    </source>
</evidence>
<evidence type="ECO:0000259" key="11">
    <source>
        <dbReference type="PROSITE" id="PS50866"/>
    </source>
</evidence>
<dbReference type="RefSeq" id="XP_013788650.1">
    <property type="nucleotide sequence ID" value="XM_013933196.2"/>
</dbReference>
<gene>
    <name evidence="13" type="primary">LOC106472541</name>
</gene>
<name>A0ABM1BU20_LIMPO</name>
<feature type="transmembrane region" description="Helical" evidence="10">
    <location>
        <begin position="12"/>
        <end position="33"/>
    </location>
</feature>
<dbReference type="InterPro" id="IPR036598">
    <property type="entry name" value="GOLD_dom_sf"/>
</dbReference>
<keyword evidence="7 10" id="KW-0472">Membrane</keyword>
<keyword evidence="12" id="KW-1185">Reference proteome</keyword>
<dbReference type="SMART" id="SM01190">
    <property type="entry name" value="EMP24_GP25L"/>
    <property type="match status" value="1"/>
</dbReference>
<evidence type="ECO:0000256" key="7">
    <source>
        <dbReference type="ARBA" id="ARBA00023136"/>
    </source>
</evidence>
<keyword evidence="4 9" id="KW-0812">Transmembrane</keyword>
<evidence type="ECO:0000256" key="8">
    <source>
        <dbReference type="ARBA" id="ARBA00037847"/>
    </source>
</evidence>
<dbReference type="Pfam" id="PF01105">
    <property type="entry name" value="EMP24_GP25L"/>
    <property type="match status" value="1"/>
</dbReference>
<keyword evidence="3" id="KW-0217">Developmental protein</keyword>
<dbReference type="PROSITE" id="PS50866">
    <property type="entry name" value="GOLD"/>
    <property type="match status" value="1"/>
</dbReference>
<evidence type="ECO:0000256" key="9">
    <source>
        <dbReference type="RuleBase" id="RU003827"/>
    </source>
</evidence>
<keyword evidence="5" id="KW-0732">Signal</keyword>
<evidence type="ECO:0000256" key="4">
    <source>
        <dbReference type="ARBA" id="ARBA00022692"/>
    </source>
</evidence>
<proteinExistence type="inferred from homology"/>
<evidence type="ECO:0000313" key="12">
    <source>
        <dbReference type="Proteomes" id="UP000694941"/>
    </source>
</evidence>